<dbReference type="PANTHER" id="PTHR24320:SF283">
    <property type="entry name" value="RETINOL DEHYDROGENASE 11"/>
    <property type="match status" value="1"/>
</dbReference>
<protein>
    <submittedName>
        <fullName evidence="3">NAD-P-binding protein</fullName>
    </submittedName>
</protein>
<name>A0AAD7BBH8_9AGAR</name>
<evidence type="ECO:0000313" key="3">
    <source>
        <dbReference type="EMBL" id="KAJ7616441.1"/>
    </source>
</evidence>
<sequence length="332" mass="36000">MSENFDFSTTAEDVADVFANEIRGRNVLITGTSIGGIGFETAQAIAKYANSVIITGYNAERLQLSADAIQKDFPVVNVRQLMLDLSSLASVRKAAAEVIAYLCTSDRLIKVLINNAVAAVEPFKITEDNLEMQMAAGHIGPFLFTNLLAPKLIASCGAAGFPTNPLARVVFVASDGHLLKAVDFSTPLGDPTNPARHESAFGFYQEMKSASILATIEMARRAKGKMEVFSLHPGCKPYHLGTGMYNDCHSLGLFDENEQPSPKFDWKTIPQGAATHVLSAFSSRIFHLNQSGSYLVDCKVANDQRAPHASDPTNAARVWEATERVLGQKFEV</sequence>
<gene>
    <name evidence="3" type="ORF">FB45DRAFT_841309</name>
</gene>
<dbReference type="Gene3D" id="3.40.50.720">
    <property type="entry name" value="NAD(P)-binding Rossmann-like Domain"/>
    <property type="match status" value="1"/>
</dbReference>
<accession>A0AAD7BBH8</accession>
<comment type="similarity">
    <text evidence="1">Belongs to the short-chain dehydrogenases/reductases (SDR) family.</text>
</comment>
<dbReference type="EMBL" id="JARKIF010000022">
    <property type="protein sequence ID" value="KAJ7616441.1"/>
    <property type="molecule type" value="Genomic_DNA"/>
</dbReference>
<dbReference type="Proteomes" id="UP001221142">
    <property type="component" value="Unassembled WGS sequence"/>
</dbReference>
<proteinExistence type="inferred from homology"/>
<comment type="caution">
    <text evidence="3">The sequence shown here is derived from an EMBL/GenBank/DDBJ whole genome shotgun (WGS) entry which is preliminary data.</text>
</comment>
<dbReference type="AlphaFoldDB" id="A0AAD7BBH8"/>
<keyword evidence="2" id="KW-0560">Oxidoreductase</keyword>
<dbReference type="GO" id="GO:0016491">
    <property type="term" value="F:oxidoreductase activity"/>
    <property type="evidence" value="ECO:0007669"/>
    <property type="project" value="UniProtKB-KW"/>
</dbReference>
<dbReference type="SUPFAM" id="SSF51735">
    <property type="entry name" value="NAD(P)-binding Rossmann-fold domains"/>
    <property type="match status" value="1"/>
</dbReference>
<evidence type="ECO:0000256" key="2">
    <source>
        <dbReference type="ARBA" id="ARBA00023002"/>
    </source>
</evidence>
<dbReference type="InterPro" id="IPR002347">
    <property type="entry name" value="SDR_fam"/>
</dbReference>
<keyword evidence="4" id="KW-1185">Reference proteome</keyword>
<evidence type="ECO:0000313" key="4">
    <source>
        <dbReference type="Proteomes" id="UP001221142"/>
    </source>
</evidence>
<reference evidence="3" key="1">
    <citation type="submission" date="2023-03" db="EMBL/GenBank/DDBJ databases">
        <title>Massive genome expansion in bonnet fungi (Mycena s.s.) driven by repeated elements and novel gene families across ecological guilds.</title>
        <authorList>
            <consortium name="Lawrence Berkeley National Laboratory"/>
            <person name="Harder C.B."/>
            <person name="Miyauchi S."/>
            <person name="Viragh M."/>
            <person name="Kuo A."/>
            <person name="Thoen E."/>
            <person name="Andreopoulos B."/>
            <person name="Lu D."/>
            <person name="Skrede I."/>
            <person name="Drula E."/>
            <person name="Henrissat B."/>
            <person name="Morin E."/>
            <person name="Kohler A."/>
            <person name="Barry K."/>
            <person name="LaButti K."/>
            <person name="Morin E."/>
            <person name="Salamov A."/>
            <person name="Lipzen A."/>
            <person name="Mereny Z."/>
            <person name="Hegedus B."/>
            <person name="Baldrian P."/>
            <person name="Stursova M."/>
            <person name="Weitz H."/>
            <person name="Taylor A."/>
            <person name="Grigoriev I.V."/>
            <person name="Nagy L.G."/>
            <person name="Martin F."/>
            <person name="Kauserud H."/>
        </authorList>
    </citation>
    <scope>NUCLEOTIDE SEQUENCE</scope>
    <source>
        <strain evidence="3">9284</strain>
    </source>
</reference>
<dbReference type="Pfam" id="PF00106">
    <property type="entry name" value="adh_short"/>
    <property type="match status" value="1"/>
</dbReference>
<evidence type="ECO:0000256" key="1">
    <source>
        <dbReference type="ARBA" id="ARBA00006484"/>
    </source>
</evidence>
<dbReference type="InterPro" id="IPR036291">
    <property type="entry name" value="NAD(P)-bd_dom_sf"/>
</dbReference>
<organism evidence="3 4">
    <name type="scientific">Roridomyces roridus</name>
    <dbReference type="NCBI Taxonomy" id="1738132"/>
    <lineage>
        <taxon>Eukaryota</taxon>
        <taxon>Fungi</taxon>
        <taxon>Dikarya</taxon>
        <taxon>Basidiomycota</taxon>
        <taxon>Agaricomycotina</taxon>
        <taxon>Agaricomycetes</taxon>
        <taxon>Agaricomycetidae</taxon>
        <taxon>Agaricales</taxon>
        <taxon>Marasmiineae</taxon>
        <taxon>Mycenaceae</taxon>
        <taxon>Roridomyces</taxon>
    </lineage>
</organism>
<dbReference type="PANTHER" id="PTHR24320">
    <property type="entry name" value="RETINOL DEHYDROGENASE"/>
    <property type="match status" value="1"/>
</dbReference>